<accession>A0A0F9UEU3</accession>
<feature type="region of interest" description="Disordered" evidence="1">
    <location>
        <begin position="419"/>
        <end position="438"/>
    </location>
</feature>
<reference evidence="2" key="1">
    <citation type="journal article" date="2015" name="Nature">
        <title>Complex archaea that bridge the gap between prokaryotes and eukaryotes.</title>
        <authorList>
            <person name="Spang A."/>
            <person name="Saw J.H."/>
            <person name="Jorgensen S.L."/>
            <person name="Zaremba-Niedzwiedzka K."/>
            <person name="Martijn J."/>
            <person name="Lind A.E."/>
            <person name="van Eijk R."/>
            <person name="Schleper C."/>
            <person name="Guy L."/>
            <person name="Ettema T.J."/>
        </authorList>
    </citation>
    <scope>NUCLEOTIDE SEQUENCE</scope>
</reference>
<evidence type="ECO:0008006" key="3">
    <source>
        <dbReference type="Google" id="ProtNLM"/>
    </source>
</evidence>
<sequence>MGRPIDAMTASQTNVTSSRSAAAKVRGAGLLARIGGSRRIQRALPQWLKTLLWRLVDRGAVEANIWAAANPFANDPDESTYPARVDVRIGIVREVTHLHHHFIAACRDLGVPYRLVDILQPDWRSAIERSECDAFLVRPSVHRAHWKDLYDRRIRVMTEEMGKVVYPEPECLYFYESKRRVYQWLDEHGFVQPRTWIFDDRDAALALAGEADLPIVCKSDLGSSSSGVWIFRKRRKLLGHVRRSFAAGVARRGCDPRDRQRGCVIFQEYLPGIEEWRVMRIGDSYIGYQKLPIGQFHSGSLLWAWRCPPMEMFDTTRRITEAGGFTSLSVDFVRCQDGRTLVTELHAYVGTSWEPPISARAASNPMGIDQEAQNLGRYIYDDTNNDWVFQHGVFWLNNTCNLRVEALLKQLGAHIYPERPEVESPNGEIVTEPSKGHS</sequence>
<dbReference type="EMBL" id="LAZR01000154">
    <property type="protein sequence ID" value="KKN85862.1"/>
    <property type="molecule type" value="Genomic_DNA"/>
</dbReference>
<dbReference type="Gene3D" id="3.30.470.20">
    <property type="entry name" value="ATP-grasp fold, B domain"/>
    <property type="match status" value="1"/>
</dbReference>
<evidence type="ECO:0000256" key="1">
    <source>
        <dbReference type="SAM" id="MobiDB-lite"/>
    </source>
</evidence>
<protein>
    <recommendedName>
        <fullName evidence="3">ATP-grasp domain-containing protein</fullName>
    </recommendedName>
</protein>
<dbReference type="AlphaFoldDB" id="A0A0F9UEU3"/>
<dbReference type="SUPFAM" id="SSF56059">
    <property type="entry name" value="Glutathione synthetase ATP-binding domain-like"/>
    <property type="match status" value="1"/>
</dbReference>
<gene>
    <name evidence="2" type="ORF">LCGC14_0274800</name>
</gene>
<organism evidence="2">
    <name type="scientific">marine sediment metagenome</name>
    <dbReference type="NCBI Taxonomy" id="412755"/>
    <lineage>
        <taxon>unclassified sequences</taxon>
        <taxon>metagenomes</taxon>
        <taxon>ecological metagenomes</taxon>
    </lineage>
</organism>
<evidence type="ECO:0000313" key="2">
    <source>
        <dbReference type="EMBL" id="KKN85862.1"/>
    </source>
</evidence>
<proteinExistence type="predicted"/>
<name>A0A0F9UEU3_9ZZZZ</name>
<comment type="caution">
    <text evidence="2">The sequence shown here is derived from an EMBL/GenBank/DDBJ whole genome shotgun (WGS) entry which is preliminary data.</text>
</comment>